<keyword evidence="1" id="KW-1133">Transmembrane helix</keyword>
<evidence type="ECO:0000313" key="3">
    <source>
        <dbReference type="Proteomes" id="UP000238042"/>
    </source>
</evidence>
<name>A0A2S8A4H4_9FLAO</name>
<dbReference type="AlphaFoldDB" id="A0A2S8A4H4"/>
<dbReference type="EMBL" id="PSZM01000047">
    <property type="protein sequence ID" value="PQL89459.1"/>
    <property type="molecule type" value="Genomic_DNA"/>
</dbReference>
<comment type="caution">
    <text evidence="2">The sequence shown here is derived from an EMBL/GenBank/DDBJ whole genome shotgun (WGS) entry which is preliminary data.</text>
</comment>
<feature type="transmembrane region" description="Helical" evidence="1">
    <location>
        <begin position="5"/>
        <end position="24"/>
    </location>
</feature>
<dbReference type="RefSeq" id="WP_105247841.1">
    <property type="nucleotide sequence ID" value="NZ_PSZM01000047.1"/>
</dbReference>
<evidence type="ECO:0000256" key="1">
    <source>
        <dbReference type="SAM" id="Phobius"/>
    </source>
</evidence>
<evidence type="ECO:0000313" key="2">
    <source>
        <dbReference type="EMBL" id="PQL89459.1"/>
    </source>
</evidence>
<keyword evidence="1" id="KW-0812">Transmembrane</keyword>
<keyword evidence="3" id="KW-1185">Reference proteome</keyword>
<sequence length="139" mass="16462">MKKQIIIILIFIITIIGSGILYLFQEREYFCLTSNNCITVWKTSEGAYIIPGKYTSWFKPKDNYIKTSNVNAVTIVIDKQSKYDYIISNDYNKSIEVNMSKYKIKYYPYNERNSFEREFYEKNKLKEGLKCLPIDIGEL</sequence>
<dbReference type="Proteomes" id="UP000238042">
    <property type="component" value="Unassembled WGS sequence"/>
</dbReference>
<organism evidence="2 3">
    <name type="scientific">Apibacter adventoris</name>
    <dbReference type="NCBI Taxonomy" id="1679466"/>
    <lineage>
        <taxon>Bacteria</taxon>
        <taxon>Pseudomonadati</taxon>
        <taxon>Bacteroidota</taxon>
        <taxon>Flavobacteriia</taxon>
        <taxon>Flavobacteriales</taxon>
        <taxon>Weeksellaceae</taxon>
        <taxon>Apibacter</taxon>
    </lineage>
</organism>
<keyword evidence="1" id="KW-0472">Membrane</keyword>
<proteinExistence type="predicted"/>
<accession>A0A2S8A4H4</accession>
<protein>
    <submittedName>
        <fullName evidence="2">Uncharacterized protein</fullName>
    </submittedName>
</protein>
<reference evidence="2 3" key="1">
    <citation type="submission" date="2018-02" db="EMBL/GenBank/DDBJ databases">
        <title>Genome sequences of Apibacter spp., gut symbionts of Asian honey bees.</title>
        <authorList>
            <person name="Kwong W.K."/>
            <person name="Steele M.I."/>
            <person name="Moran N.A."/>
        </authorList>
    </citation>
    <scope>NUCLEOTIDE SEQUENCE [LARGE SCALE GENOMIC DNA]</scope>
    <source>
        <strain evidence="3">wkB301</strain>
    </source>
</reference>
<gene>
    <name evidence="2" type="ORF">C4S77_12515</name>
</gene>
<dbReference type="OrthoDB" id="1495699at2"/>